<keyword evidence="4" id="KW-0677">Repeat</keyword>
<accession>A0AAN7PGB8</accession>
<evidence type="ECO:0000256" key="5">
    <source>
        <dbReference type="ARBA" id="ARBA00022833"/>
    </source>
</evidence>
<feature type="disulfide bond" evidence="14">
    <location>
        <begin position="207"/>
        <end position="227"/>
    </location>
</feature>
<feature type="binding site" evidence="13">
    <location>
        <position position="258"/>
    </location>
    <ligand>
        <name>Zn(2+)</name>
        <dbReference type="ChEBI" id="CHEBI:29105"/>
        <note>catalytic</note>
    </ligand>
</feature>
<feature type="binding site" evidence="12">
    <location>
        <position position="107"/>
    </location>
    <ligand>
        <name>a protein</name>
        <dbReference type="ChEBI" id="CHEBI:16541"/>
    </ligand>
    <ligandPart>
        <name>C-terminal Xaa-(2S)-2-hydroxyglycine residue</name>
        <dbReference type="ChEBI" id="CHEBI:142768"/>
    </ligandPart>
</feature>
<evidence type="ECO:0000256" key="17">
    <source>
        <dbReference type="SAM" id="SignalP"/>
    </source>
</evidence>
<feature type="repeat" description="NHL" evidence="15">
    <location>
        <begin position="198"/>
        <end position="237"/>
    </location>
</feature>
<protein>
    <recommendedName>
        <fullName evidence="1">peptidylamidoglycolate lyase</fullName>
        <ecNumber evidence="1">4.3.2.5</ecNumber>
    </recommendedName>
</protein>
<dbReference type="InterPro" id="IPR001258">
    <property type="entry name" value="NHL_repeat"/>
</dbReference>
<dbReference type="GO" id="GO:0005576">
    <property type="term" value="C:extracellular region"/>
    <property type="evidence" value="ECO:0007669"/>
    <property type="project" value="TreeGrafter"/>
</dbReference>
<dbReference type="SUPFAM" id="SSF101898">
    <property type="entry name" value="NHL repeat"/>
    <property type="match status" value="1"/>
</dbReference>
<dbReference type="FunFam" id="2.120.10.30:FF:000054">
    <property type="entry name" value="Peptidyl-alpha-hydroxyglycine alpha-amidating lyase 1"/>
    <property type="match status" value="1"/>
</dbReference>
<evidence type="ECO:0000256" key="9">
    <source>
        <dbReference type="ARBA" id="ARBA00050393"/>
    </source>
</evidence>
<reference evidence="19" key="1">
    <citation type="submission" date="2023-01" db="EMBL/GenBank/DDBJ databases">
        <title>Key to firefly adult light organ development and bioluminescence: homeobox transcription factors regulate luciferase expression and transportation to peroxisome.</title>
        <authorList>
            <person name="Fu X."/>
        </authorList>
    </citation>
    <scope>NUCLEOTIDE SEQUENCE [LARGE SCALE GENOMIC DNA]</scope>
</reference>
<feature type="disulfide bond" evidence="14">
    <location>
        <begin position="270"/>
        <end position="281"/>
    </location>
</feature>
<evidence type="ECO:0000256" key="10">
    <source>
        <dbReference type="ARBA" id="ARBA00057118"/>
    </source>
</evidence>
<dbReference type="Proteomes" id="UP001353858">
    <property type="component" value="Unassembled WGS sequence"/>
</dbReference>
<keyword evidence="5 13" id="KW-0862">Zinc</keyword>
<keyword evidence="3 17" id="KW-0732">Signal</keyword>
<evidence type="ECO:0000256" key="1">
    <source>
        <dbReference type="ARBA" id="ARBA00012343"/>
    </source>
</evidence>
<feature type="binding site" evidence="13">
    <location>
        <position position="159"/>
    </location>
    <ligand>
        <name>Zn(2+)</name>
        <dbReference type="ChEBI" id="CHEBI:29105"/>
        <note>catalytic</note>
    </ligand>
</feature>
<comment type="similarity">
    <text evidence="11">Belongs to the peptidyl-alpha-hydroxyglycine alpha-amidating lyase family.</text>
</comment>
<organism evidence="18 19">
    <name type="scientific">Aquatica leii</name>
    <dbReference type="NCBI Taxonomy" id="1421715"/>
    <lineage>
        <taxon>Eukaryota</taxon>
        <taxon>Metazoa</taxon>
        <taxon>Ecdysozoa</taxon>
        <taxon>Arthropoda</taxon>
        <taxon>Hexapoda</taxon>
        <taxon>Insecta</taxon>
        <taxon>Pterygota</taxon>
        <taxon>Neoptera</taxon>
        <taxon>Endopterygota</taxon>
        <taxon>Coleoptera</taxon>
        <taxon>Polyphaga</taxon>
        <taxon>Elateriformia</taxon>
        <taxon>Elateroidea</taxon>
        <taxon>Lampyridae</taxon>
        <taxon>Luciolinae</taxon>
        <taxon>Aquatica</taxon>
    </lineage>
</organism>
<evidence type="ECO:0000256" key="13">
    <source>
        <dbReference type="PIRSR" id="PIRSR600720-2"/>
    </source>
</evidence>
<comment type="catalytic activity">
    <reaction evidence="9">
        <text>a [peptide]-C-terminal (2S)-2-hydroxyglycine = a [peptide]-C-terminal amide + glyoxylate</text>
        <dbReference type="Rhea" id="RHEA:20924"/>
        <dbReference type="Rhea" id="RHEA-COMP:13485"/>
        <dbReference type="Rhea" id="RHEA-COMP:15321"/>
        <dbReference type="ChEBI" id="CHEBI:36655"/>
        <dbReference type="ChEBI" id="CHEBI:137001"/>
        <dbReference type="ChEBI" id="CHEBI:142768"/>
        <dbReference type="EC" id="4.3.2.5"/>
    </reaction>
    <physiologicalReaction direction="left-to-right" evidence="9">
        <dbReference type="Rhea" id="RHEA:20925"/>
    </physiologicalReaction>
</comment>
<dbReference type="Pfam" id="PF01436">
    <property type="entry name" value="NHL"/>
    <property type="match status" value="1"/>
</dbReference>
<evidence type="ECO:0000256" key="7">
    <source>
        <dbReference type="ARBA" id="ARBA00023180"/>
    </source>
</evidence>
<sequence length="477" mass="53033">MATKFVAVLLSLLCFDGILSAIAYESIPANLNSDFYNDLRQLLKLSASLHSKSANEKRNDIIKDTTAAQSSYLVPQEVENWPETNLNLGQVSGVAVNTNEEPVIFHRGDRVWDINTFDYQNNYAERELGPISTHTVLTLDPKNGRVIKKWGKNLFYMPHGITIDHHDNMWITDVALHQAFKFRPGKDAPDLVFGVRFEPGIDDYHLCKPTSVSVASTGEIFIADGYCNSRILKFNALGRLMRTIPSDNTGCLSLAVPHHTALIESLDRICVADRENKRVVCPSSELRTNKQSSTQALTIQTPDMGRIFGIAAVGEIIYAVNGPSSFDMPVQGFTISVENETVIGVWGQKKFSNPHAIAASSATNSLYVVEIGPNKVWKFKLFSARINMSGNPGPSRMHPDDSGFEKWCTDLLEDEDCVISDEDEDPDFIIESEHDSDSEMSAGEEGDENLDTGPGGAQTQENFYYGRQKLQKDKTKW</sequence>
<feature type="signal peptide" evidence="17">
    <location>
        <begin position="1"/>
        <end position="21"/>
    </location>
</feature>
<feature type="region of interest" description="Disordered" evidence="16">
    <location>
        <begin position="422"/>
        <end position="477"/>
    </location>
</feature>
<keyword evidence="6 14" id="KW-1015">Disulfide bond</keyword>
<comment type="cofactor">
    <cofactor evidence="13">
        <name>Zn(2+)</name>
        <dbReference type="ChEBI" id="CHEBI:29105"/>
    </cofactor>
    <text evidence="13">Binds one Zn(2+) ion per subunit.</text>
</comment>
<evidence type="ECO:0000256" key="15">
    <source>
        <dbReference type="PROSITE-ProRule" id="PRU00504"/>
    </source>
</evidence>
<evidence type="ECO:0000256" key="11">
    <source>
        <dbReference type="ARBA" id="ARBA00061296"/>
    </source>
</evidence>
<evidence type="ECO:0000256" key="6">
    <source>
        <dbReference type="ARBA" id="ARBA00023157"/>
    </source>
</evidence>
<dbReference type="PROSITE" id="PS51125">
    <property type="entry name" value="NHL"/>
    <property type="match status" value="1"/>
</dbReference>
<gene>
    <name evidence="18" type="ORF">RN001_001748</name>
</gene>
<dbReference type="GO" id="GO:0016020">
    <property type="term" value="C:membrane"/>
    <property type="evidence" value="ECO:0007669"/>
    <property type="project" value="InterPro"/>
</dbReference>
<evidence type="ECO:0000256" key="3">
    <source>
        <dbReference type="ARBA" id="ARBA00022729"/>
    </source>
</evidence>
<keyword evidence="8" id="KW-0456">Lyase</keyword>
<evidence type="ECO:0000256" key="16">
    <source>
        <dbReference type="SAM" id="MobiDB-lite"/>
    </source>
</evidence>
<keyword evidence="13" id="KW-0106">Calcium</keyword>
<feature type="binding site" evidence="12">
    <location>
        <position position="226"/>
    </location>
    <ligand>
        <name>a protein</name>
        <dbReference type="ChEBI" id="CHEBI:16541"/>
    </ligand>
    <ligandPart>
        <name>C-terminal Xaa-(2S)-2-hydroxyglycine residue</name>
        <dbReference type="ChEBI" id="CHEBI:142768"/>
    </ligandPart>
</feature>
<dbReference type="PANTHER" id="PTHR10680:SF37">
    <property type="entry name" value="PEPTIDYL-ALPHA-HYDROXYGLYCINE ALPHA-AMIDATING LYASE 2"/>
    <property type="match status" value="1"/>
</dbReference>
<dbReference type="EMBL" id="JARPUR010000001">
    <property type="protein sequence ID" value="KAK4885477.1"/>
    <property type="molecule type" value="Genomic_DNA"/>
</dbReference>
<name>A0AAN7PGB8_9COLE</name>
<dbReference type="EC" id="4.3.2.5" evidence="1"/>
<dbReference type="PRINTS" id="PR00790">
    <property type="entry name" value="PAMONOXGNASE"/>
</dbReference>
<comment type="caution">
    <text evidence="18">The sequence shown here is derived from an EMBL/GenBank/DDBJ whole genome shotgun (WGS) entry which is preliminary data.</text>
</comment>
<feature type="binding site" evidence="13">
    <location>
        <position position="94"/>
    </location>
    <ligand>
        <name>Ca(2+)</name>
        <dbReference type="ChEBI" id="CHEBI:29108"/>
        <note>structural</note>
    </ligand>
</feature>
<evidence type="ECO:0000256" key="14">
    <source>
        <dbReference type="PIRSR" id="PIRSR600720-3"/>
    </source>
</evidence>
<keyword evidence="7" id="KW-0325">Glycoprotein</keyword>
<dbReference type="InterPro" id="IPR000720">
    <property type="entry name" value="PHM/PAL"/>
</dbReference>
<dbReference type="GO" id="GO:0006518">
    <property type="term" value="P:peptide metabolic process"/>
    <property type="evidence" value="ECO:0007669"/>
    <property type="project" value="InterPro"/>
</dbReference>
<feature type="chain" id="PRO_5043055782" description="peptidylamidoglycolate lyase" evidence="17">
    <location>
        <begin position="22"/>
        <end position="477"/>
    </location>
</feature>
<dbReference type="Gene3D" id="2.120.10.30">
    <property type="entry name" value="TolB, C-terminal domain"/>
    <property type="match status" value="1"/>
</dbReference>
<feature type="compositionally biased region" description="Acidic residues" evidence="16">
    <location>
        <begin position="438"/>
        <end position="450"/>
    </location>
</feature>
<feature type="binding site" evidence="12">
    <location>
        <position position="274"/>
    </location>
    <ligand>
        <name>a protein</name>
        <dbReference type="ChEBI" id="CHEBI:16541"/>
    </ligand>
    <ligandPart>
        <name>C-terminal Xaa-(2S)-2-hydroxyglycine residue</name>
        <dbReference type="ChEBI" id="CHEBI:142768"/>
    </ligandPart>
</feature>
<dbReference type="GO" id="GO:0046872">
    <property type="term" value="F:metal ion binding"/>
    <property type="evidence" value="ECO:0007669"/>
    <property type="project" value="UniProtKB-KW"/>
</dbReference>
<dbReference type="GO" id="GO:0004598">
    <property type="term" value="F:peptidylamidoglycolate lyase activity"/>
    <property type="evidence" value="ECO:0007669"/>
    <property type="project" value="UniProtKB-EC"/>
</dbReference>
<evidence type="ECO:0000256" key="4">
    <source>
        <dbReference type="ARBA" id="ARBA00022737"/>
    </source>
</evidence>
<proteinExistence type="inferred from homology"/>
<feature type="binding site" evidence="13">
    <location>
        <position position="355"/>
    </location>
    <ligand>
        <name>Zn(2+)</name>
        <dbReference type="ChEBI" id="CHEBI:29105"/>
        <note>catalytic</note>
    </ligand>
</feature>
<dbReference type="AlphaFoldDB" id="A0AAN7PGB8"/>
<evidence type="ECO:0000313" key="19">
    <source>
        <dbReference type="Proteomes" id="UP001353858"/>
    </source>
</evidence>
<keyword evidence="19" id="KW-1185">Reference proteome</keyword>
<evidence type="ECO:0000256" key="12">
    <source>
        <dbReference type="PIRSR" id="PIRSR600720-1"/>
    </source>
</evidence>
<comment type="function">
    <text evidence="10">Peptidyl-alpha-hydroxylglycine alpha-amidating lyase that catalyzes an essential reaction in C-terminal alpha-amidation of peptides. Mediates the dismutation of the unstable peptidyl(2-hydroxyglycine) intermediate to glyoxylate and the corresponding desglycine peptide amide. C-terminal amidation of peptides such as neuropeptides is essential for full biological activity.</text>
</comment>
<keyword evidence="2 13" id="KW-0479">Metal-binding</keyword>
<dbReference type="PANTHER" id="PTHR10680">
    <property type="entry name" value="PEPTIDYL-GLYCINE ALPHA-AMIDATING MONOOXYGENASE"/>
    <property type="match status" value="1"/>
</dbReference>
<evidence type="ECO:0000256" key="8">
    <source>
        <dbReference type="ARBA" id="ARBA00023239"/>
    </source>
</evidence>
<evidence type="ECO:0000313" key="18">
    <source>
        <dbReference type="EMBL" id="KAK4885477.1"/>
    </source>
</evidence>
<evidence type="ECO:0000256" key="2">
    <source>
        <dbReference type="ARBA" id="ARBA00022723"/>
    </source>
</evidence>
<dbReference type="InterPro" id="IPR011042">
    <property type="entry name" value="6-blade_b-propeller_TolB-like"/>
</dbReference>
<dbReference type="CDD" id="cd14958">
    <property type="entry name" value="NHL_PAL_like"/>
    <property type="match status" value="1"/>
</dbReference>